<dbReference type="GO" id="GO:0005524">
    <property type="term" value="F:ATP binding"/>
    <property type="evidence" value="ECO:0007669"/>
    <property type="project" value="UniProtKB-UniRule"/>
</dbReference>
<keyword evidence="1" id="KW-0067">ATP-binding</keyword>
<dbReference type="Gene3D" id="3.30.470.20">
    <property type="entry name" value="ATP-grasp fold, B domain"/>
    <property type="match status" value="1"/>
</dbReference>
<dbReference type="GO" id="GO:0018169">
    <property type="term" value="F:ribosomal S6-glutamic acid ligase activity"/>
    <property type="evidence" value="ECO:0007669"/>
    <property type="project" value="TreeGrafter"/>
</dbReference>
<name>A0A919C9B0_9ACTN</name>
<reference evidence="3" key="1">
    <citation type="journal article" date="2014" name="Int. J. Syst. Evol. Microbiol.">
        <title>Complete genome sequence of Corynebacterium casei LMG S-19264T (=DSM 44701T), isolated from a smear-ripened cheese.</title>
        <authorList>
            <consortium name="US DOE Joint Genome Institute (JGI-PGF)"/>
            <person name="Walter F."/>
            <person name="Albersmeier A."/>
            <person name="Kalinowski J."/>
            <person name="Ruckert C."/>
        </authorList>
    </citation>
    <scope>NUCLEOTIDE SEQUENCE</scope>
    <source>
        <strain evidence="3">JCM 4637</strain>
    </source>
</reference>
<proteinExistence type="predicted"/>
<feature type="domain" description="ATP-grasp" evidence="2">
    <location>
        <begin position="86"/>
        <end position="266"/>
    </location>
</feature>
<evidence type="ECO:0000256" key="1">
    <source>
        <dbReference type="PROSITE-ProRule" id="PRU00409"/>
    </source>
</evidence>
<evidence type="ECO:0000313" key="3">
    <source>
        <dbReference type="EMBL" id="GHC90631.1"/>
    </source>
</evidence>
<dbReference type="EMBL" id="BMVC01000004">
    <property type="protein sequence ID" value="GHC90631.1"/>
    <property type="molecule type" value="Genomic_DNA"/>
</dbReference>
<dbReference type="RefSeq" id="WP_189823612.1">
    <property type="nucleotide sequence ID" value="NZ_BMVC01000004.1"/>
</dbReference>
<organism evidence="3 4">
    <name type="scientific">Streptomyces finlayi</name>
    <dbReference type="NCBI Taxonomy" id="67296"/>
    <lineage>
        <taxon>Bacteria</taxon>
        <taxon>Bacillati</taxon>
        <taxon>Actinomycetota</taxon>
        <taxon>Actinomycetes</taxon>
        <taxon>Kitasatosporales</taxon>
        <taxon>Streptomycetaceae</taxon>
        <taxon>Streptomyces</taxon>
    </lineage>
</organism>
<dbReference type="Proteomes" id="UP000638353">
    <property type="component" value="Unassembled WGS sequence"/>
</dbReference>
<dbReference type="PANTHER" id="PTHR21621">
    <property type="entry name" value="RIBOSOMAL PROTEIN S6 MODIFICATION PROTEIN"/>
    <property type="match status" value="1"/>
</dbReference>
<protein>
    <recommendedName>
        <fullName evidence="2">ATP-grasp domain-containing protein</fullName>
    </recommendedName>
</protein>
<dbReference type="PROSITE" id="PS50975">
    <property type="entry name" value="ATP_GRASP"/>
    <property type="match status" value="1"/>
</dbReference>
<dbReference type="InterPro" id="IPR011761">
    <property type="entry name" value="ATP-grasp"/>
</dbReference>
<evidence type="ECO:0000313" key="4">
    <source>
        <dbReference type="Proteomes" id="UP000638353"/>
    </source>
</evidence>
<dbReference type="GO" id="GO:0005737">
    <property type="term" value="C:cytoplasm"/>
    <property type="evidence" value="ECO:0007669"/>
    <property type="project" value="TreeGrafter"/>
</dbReference>
<sequence>MRVGLITPRPDHPLLAATSALLTAAGHEVLVQDPFSEDAETEADVYLLKARTPHALALARALERRGARVVNSAGATALLQDRTTMAGLARSAGLPFAPTRTFASLADFAAGPPPAGPVVVKSRHSRKDDLVARVDTPRDLRELAARYPHEPVVVQEFVPNDGWDEKLWAVGRHVFSAHRRSELALDELDELDDFGTPPAPRDRTGLVHRVGEVFGLQVYGVDVIGTEDGTPLIVDINAFPGIRGQAGAPEALAALTLEPGTATLPTCRS</sequence>
<dbReference type="GO" id="GO:0046872">
    <property type="term" value="F:metal ion binding"/>
    <property type="evidence" value="ECO:0007669"/>
    <property type="project" value="InterPro"/>
</dbReference>
<comment type="caution">
    <text evidence="3">The sequence shown here is derived from an EMBL/GenBank/DDBJ whole genome shotgun (WGS) entry which is preliminary data.</text>
</comment>
<reference evidence="3" key="2">
    <citation type="submission" date="2020-09" db="EMBL/GenBank/DDBJ databases">
        <authorList>
            <person name="Sun Q."/>
            <person name="Ohkuma M."/>
        </authorList>
    </citation>
    <scope>NUCLEOTIDE SEQUENCE</scope>
    <source>
        <strain evidence="3">JCM 4637</strain>
    </source>
</reference>
<keyword evidence="1" id="KW-0547">Nucleotide-binding</keyword>
<dbReference type="SUPFAM" id="SSF56059">
    <property type="entry name" value="Glutathione synthetase ATP-binding domain-like"/>
    <property type="match status" value="1"/>
</dbReference>
<dbReference type="AlphaFoldDB" id="A0A919C9B0"/>
<dbReference type="PANTHER" id="PTHR21621:SF0">
    <property type="entry name" value="BETA-CITRYLGLUTAMATE SYNTHASE B-RELATED"/>
    <property type="match status" value="1"/>
</dbReference>
<gene>
    <name evidence="3" type="ORF">GCM10010334_24790</name>
</gene>
<evidence type="ECO:0000259" key="2">
    <source>
        <dbReference type="PROSITE" id="PS50975"/>
    </source>
</evidence>
<dbReference type="GO" id="GO:0009432">
    <property type="term" value="P:SOS response"/>
    <property type="evidence" value="ECO:0007669"/>
    <property type="project" value="TreeGrafter"/>
</dbReference>
<accession>A0A919C9B0</accession>